<dbReference type="InterPro" id="IPR029063">
    <property type="entry name" value="SAM-dependent_MTases_sf"/>
</dbReference>
<dbReference type="RefSeq" id="WP_123270053.1">
    <property type="nucleotide sequence ID" value="NZ_RJJQ01000002.1"/>
</dbReference>
<reference evidence="1 2" key="1">
    <citation type="submission" date="2018-11" db="EMBL/GenBank/DDBJ databases">
        <title>Draft genome of Simplicispira Flexivirga sp. BO-16.</title>
        <authorList>
            <person name="Im W.T."/>
        </authorList>
    </citation>
    <scope>NUCLEOTIDE SEQUENCE [LARGE SCALE GENOMIC DNA]</scope>
    <source>
        <strain evidence="1 2">BO-16</strain>
    </source>
</reference>
<dbReference type="Gene3D" id="3.40.50.150">
    <property type="entry name" value="Vaccinia Virus protein VP39"/>
    <property type="match status" value="1"/>
</dbReference>
<dbReference type="GO" id="GO:0032259">
    <property type="term" value="P:methylation"/>
    <property type="evidence" value="ECO:0007669"/>
    <property type="project" value="UniProtKB-KW"/>
</dbReference>
<organism evidence="1 2">
    <name type="scientific">Flexivirga caeni</name>
    <dbReference type="NCBI Taxonomy" id="2294115"/>
    <lineage>
        <taxon>Bacteria</taxon>
        <taxon>Bacillati</taxon>
        <taxon>Actinomycetota</taxon>
        <taxon>Actinomycetes</taxon>
        <taxon>Micrococcales</taxon>
        <taxon>Dermacoccaceae</taxon>
        <taxon>Flexivirga</taxon>
    </lineage>
</organism>
<keyword evidence="1" id="KW-0489">Methyltransferase</keyword>
<dbReference type="CDD" id="cd02440">
    <property type="entry name" value="AdoMet_MTases"/>
    <property type="match status" value="1"/>
</dbReference>
<proteinExistence type="predicted"/>
<gene>
    <name evidence="1" type="ORF">EFY87_03465</name>
</gene>
<keyword evidence="1" id="KW-0808">Transferase</keyword>
<dbReference type="AlphaFoldDB" id="A0A3M9MGT2"/>
<dbReference type="OrthoDB" id="8163513at2"/>
<name>A0A3M9MGT2_9MICO</name>
<dbReference type="GO" id="GO:0008168">
    <property type="term" value="F:methyltransferase activity"/>
    <property type="evidence" value="ECO:0007669"/>
    <property type="project" value="UniProtKB-KW"/>
</dbReference>
<protein>
    <submittedName>
        <fullName evidence="1">Class I SAM-dependent methyltransferase</fullName>
    </submittedName>
</protein>
<comment type="caution">
    <text evidence="1">The sequence shown here is derived from an EMBL/GenBank/DDBJ whole genome shotgun (WGS) entry which is preliminary data.</text>
</comment>
<evidence type="ECO:0000313" key="1">
    <source>
        <dbReference type="EMBL" id="RNI24762.1"/>
    </source>
</evidence>
<sequence length="212" mass="23760">MAALRDYVQWLDRYDDPDSPLSWRLRKVQQWLHDELDARPGPVDVVSVCAGDGRDIIDVLRARDDADRVNVVLLEAHPDVADLARQRARVAGLDRVEVRTCDAALTSSYAGAVPADIVLLVGLLGNMSHEDVSTTIAATPQLCRPGARLIWSRGRDLDDINDRVRREFTAAGFTEQQYAASDQRTRPAIGLMQYDGTTVPLDQNRRLFTFFR</sequence>
<evidence type="ECO:0000313" key="2">
    <source>
        <dbReference type="Proteomes" id="UP000271678"/>
    </source>
</evidence>
<dbReference type="EMBL" id="RJJQ01000002">
    <property type="protein sequence ID" value="RNI24762.1"/>
    <property type="molecule type" value="Genomic_DNA"/>
</dbReference>
<accession>A0A3M9MGT2</accession>
<keyword evidence="2" id="KW-1185">Reference proteome</keyword>
<dbReference type="SUPFAM" id="SSF53335">
    <property type="entry name" value="S-adenosyl-L-methionine-dependent methyltransferases"/>
    <property type="match status" value="1"/>
</dbReference>
<dbReference type="Proteomes" id="UP000271678">
    <property type="component" value="Unassembled WGS sequence"/>
</dbReference>